<name>A0ABY5NKU0_9MICO</name>
<protein>
    <submittedName>
        <fullName evidence="1">Uncharacterized protein</fullName>
    </submittedName>
</protein>
<dbReference type="EMBL" id="CP091139">
    <property type="protein sequence ID" value="UUT35803.1"/>
    <property type="molecule type" value="Genomic_DNA"/>
</dbReference>
<evidence type="ECO:0000313" key="2">
    <source>
        <dbReference type="Proteomes" id="UP001054811"/>
    </source>
</evidence>
<accession>A0ABY5NKU0</accession>
<sequence>MGDAASVHRIERANAISARTRSGGSVCADQITSMPTGATGGSICFMTTG</sequence>
<evidence type="ECO:0000313" key="1">
    <source>
        <dbReference type="EMBL" id="UUT35803.1"/>
    </source>
</evidence>
<dbReference type="RefSeq" id="WP_259612428.1">
    <property type="nucleotide sequence ID" value="NZ_CP091139.2"/>
</dbReference>
<dbReference type="Proteomes" id="UP001054811">
    <property type="component" value="Chromosome"/>
</dbReference>
<organism evidence="1 2">
    <name type="scientific">Microbacterium elymi</name>
    <dbReference type="NCBI Taxonomy" id="2909587"/>
    <lineage>
        <taxon>Bacteria</taxon>
        <taxon>Bacillati</taxon>
        <taxon>Actinomycetota</taxon>
        <taxon>Actinomycetes</taxon>
        <taxon>Micrococcales</taxon>
        <taxon>Microbacteriaceae</taxon>
        <taxon>Microbacterium</taxon>
    </lineage>
</organism>
<gene>
    <name evidence="1" type="ORF">L2X98_21680</name>
</gene>
<proteinExistence type="predicted"/>
<reference evidence="1" key="1">
    <citation type="submission" date="2022-01" db="EMBL/GenBank/DDBJ databases">
        <title>Microbacterium eymi and Microbacterium rhizovicinus sp. nov., isolated from the rhizospheric soil of Elymus tsukushiensis, a plant native to the Dokdo Islands, Republic of Korea.</title>
        <authorList>
            <person name="Hwang Y.J."/>
        </authorList>
    </citation>
    <scope>NUCLEOTIDE SEQUENCE</scope>
    <source>
        <strain evidence="1">KUDC0405</strain>
    </source>
</reference>
<keyword evidence="2" id="KW-1185">Reference proteome</keyword>